<evidence type="ECO:0000313" key="2">
    <source>
        <dbReference type="Proteomes" id="UP000092445"/>
    </source>
</evidence>
<evidence type="ECO:0000313" key="1">
    <source>
        <dbReference type="EnsemblMetazoa" id="GPAI042475-PA"/>
    </source>
</evidence>
<dbReference type="VEuPathDB" id="VectorBase:GPAI042475"/>
<dbReference type="Proteomes" id="UP000092445">
    <property type="component" value="Unassembled WGS sequence"/>
</dbReference>
<proteinExistence type="predicted"/>
<reference evidence="2" key="1">
    <citation type="submission" date="2014-03" db="EMBL/GenBank/DDBJ databases">
        <authorList>
            <person name="Aksoy S."/>
            <person name="Warren W."/>
            <person name="Wilson R.K."/>
        </authorList>
    </citation>
    <scope>NUCLEOTIDE SEQUENCE [LARGE SCALE GENOMIC DNA]</scope>
    <source>
        <strain evidence="2">IAEA</strain>
    </source>
</reference>
<protein>
    <submittedName>
        <fullName evidence="1">Uncharacterized protein</fullName>
    </submittedName>
</protein>
<reference evidence="1" key="2">
    <citation type="submission" date="2020-05" db="UniProtKB">
        <authorList>
            <consortium name="EnsemblMetazoa"/>
        </authorList>
    </citation>
    <scope>IDENTIFICATION</scope>
    <source>
        <strain evidence="1">IAEA</strain>
    </source>
</reference>
<dbReference type="EnsemblMetazoa" id="GPAI042475-RA">
    <property type="protein sequence ID" value="GPAI042475-PA"/>
    <property type="gene ID" value="GPAI042475"/>
</dbReference>
<name>A0A1B0ADS5_GLOPL</name>
<organism evidence="1 2">
    <name type="scientific">Glossina pallidipes</name>
    <name type="common">Tsetse fly</name>
    <dbReference type="NCBI Taxonomy" id="7398"/>
    <lineage>
        <taxon>Eukaryota</taxon>
        <taxon>Metazoa</taxon>
        <taxon>Ecdysozoa</taxon>
        <taxon>Arthropoda</taxon>
        <taxon>Hexapoda</taxon>
        <taxon>Insecta</taxon>
        <taxon>Pterygota</taxon>
        <taxon>Neoptera</taxon>
        <taxon>Endopterygota</taxon>
        <taxon>Diptera</taxon>
        <taxon>Brachycera</taxon>
        <taxon>Muscomorpha</taxon>
        <taxon>Hippoboscoidea</taxon>
        <taxon>Glossinidae</taxon>
        <taxon>Glossina</taxon>
    </lineage>
</organism>
<dbReference type="AlphaFoldDB" id="A0A1B0ADS5"/>
<accession>A0A1B0ADS5</accession>
<sequence>MNNDYVMPSFVTHWKCKLFKATPTTDLLNFNCLIKSIIFAPKTITRNLLTDNDHNICKLNGKRLNHSCVALCCCNSYSCSILITHPPSNCNFSQFLLPLYKVSYEQCLFAPSSLILTHISWGIL</sequence>
<keyword evidence="2" id="KW-1185">Reference proteome</keyword>